<feature type="coiled-coil region" evidence="8">
    <location>
        <begin position="1900"/>
        <end position="1934"/>
    </location>
</feature>
<feature type="coiled-coil region" evidence="8">
    <location>
        <begin position="1607"/>
        <end position="1641"/>
    </location>
</feature>
<dbReference type="GO" id="GO:1905349">
    <property type="term" value="P:ciliary transition zone assembly"/>
    <property type="evidence" value="ECO:0007669"/>
    <property type="project" value="TreeGrafter"/>
</dbReference>
<dbReference type="GO" id="GO:0034451">
    <property type="term" value="C:centriolar satellite"/>
    <property type="evidence" value="ECO:0007669"/>
    <property type="project" value="TreeGrafter"/>
</dbReference>
<evidence type="ECO:0000256" key="8">
    <source>
        <dbReference type="SAM" id="Coils"/>
    </source>
</evidence>
<feature type="region of interest" description="Disordered" evidence="9">
    <location>
        <begin position="532"/>
        <end position="559"/>
    </location>
</feature>
<dbReference type="Proteomes" id="UP000046395">
    <property type="component" value="Unassembled WGS sequence"/>
</dbReference>
<keyword evidence="10" id="KW-1185">Reference proteome</keyword>
<evidence type="ECO:0000256" key="9">
    <source>
        <dbReference type="SAM" id="MobiDB-lite"/>
    </source>
</evidence>
<keyword evidence="5 8" id="KW-0175">Coiled coil</keyword>
<feature type="coiled-coil region" evidence="8">
    <location>
        <begin position="350"/>
        <end position="441"/>
    </location>
</feature>
<proteinExistence type="predicted"/>
<feature type="compositionally biased region" description="Basic and acidic residues" evidence="9">
    <location>
        <begin position="1339"/>
        <end position="1351"/>
    </location>
</feature>
<accession>A0A5S6QA90</accession>
<evidence type="ECO:0000256" key="6">
    <source>
        <dbReference type="ARBA" id="ARBA00023212"/>
    </source>
</evidence>
<feature type="coiled-coil region" evidence="8">
    <location>
        <begin position="1035"/>
        <end position="1109"/>
    </location>
</feature>
<dbReference type="STRING" id="70415.A0A5S6QA90"/>
<evidence type="ECO:0000256" key="7">
    <source>
        <dbReference type="ARBA" id="ARBA00023273"/>
    </source>
</evidence>
<keyword evidence="3" id="KW-0963">Cytoplasm</keyword>
<dbReference type="PANTHER" id="PTHR18879">
    <property type="entry name" value="CENTROSOMAL PROTEIN OF 290 KDA"/>
    <property type="match status" value="1"/>
</dbReference>
<sequence length="2018" mass="233378">MGFSKWTELQKLDFENFDEADMESWVPVVVSADINGEDDPARLKALFNLSKLLLEVKAAQAEVALDELEHLTGQKMNLNSTREQRLIIENNRLKEKLAASLVAYSDNEKSLFVLKEELQELREQNHQLTLEYDELHSEMIRDKEAVTKSNAKVEQYEKEVLSLSQERNELMANLRNTQRQLESQQDVDVLARKFELNELQVKIRTQNQEVLKMLEDLNALTETNDLYQRQIKELKDSLQESAAQMELAADECMQLKTINDQLGKLVDSLQAENNELREQISNSNAAVIQTADDNVMNMVDKKIDEWKRRLDDKDEELNVCKAKIAAQNVNISQYKLDGERTSIPTLKKVLVEREEQIECLKNALKEATKEMECNASLIEELNKELHSENEIGLISLRRELRRAEMEIRTLRRGQEESEMTRVEKERQIADLLDRLRQFEQGEYGLEEAINEIYLLNKRLNVRNEQLYEIVQHCNLIELNLSELFDENNTFRERLQLEKRRPLDLELKTTAQVLEKGTDLSSMTVNGRIEGLVLTPKEEKPSPETEQKKTPIQEPPLPVSDKLIDEDVSKELITVENVTDRKEDVPVLISDTEEPTLDVTMALPKDKAVEEIVAVDSTISSLQADAPVLVQLSECMRKLVKEAEENKKHLDRLNCALTIAKQKLGSMNRQHTLKCEELTRCKEEMDKERIVLNGTINDQLTEIEMAGVKVAELERTIDLLSKGSENLIKQRIVEVVRHQILTRLENVCLKRRLLLSEQSLGVVDKECATLKSKAKDLRCALSRKTAFFEKRQKVSIYKIASLRRKLEASVPAAEFRKLETRFKELFQKYANKLFVETSSTAVALESEKLDAYSVIEESPKIYEKSEPDHTENWSIVDTHYPADLLDSEFGNELEEADEIDIDEMVIDERKEQETLAIEQAVEIEQLRRALNHLRSKTDKNMQIGQLHCEIVSLKLAAIDKDNKIRDAHDLEEKMENMKRAMKDKLKELKKAKSAYNQKENALIGQINELKKNLRESIPLNMAEKFHKIGNTLLCEQKRLNQKSKEVEAKAAEIDDKADALAIREKVLEKLLLTIENKEEREELIAMAEKVQRLRIENAKLDRLVKRVEKEDESNRSLIHSLKESIFKLSSHAKFLDSAATDADFPQAILEYDMLSGPGSPKIGDNVEASIHKEADWLDEEIDRLKLFIRSKLTMRYDKEAMEKSITVSSSSPRGKEPDMHDQIPRESFLNTLTPLLQEKISEREDRFDACGKRIQALEEEVAFLRAQYNILLAPLDKYDSQKPEIPAKRRKEQGRSPREHIELQEKIEKYKTRIVELEGVIKAKEEEIIKLKESAAHWQNSRKELESKDVEHLSTSPEISQEVEETDGPEVPEQAEYEEQENVESVRLSETGSIDENQSTEASSLSDEPSFADDGSMPKVAEIQSPLPPIRAETVPLEMHLKLKLEWERLKQMNRQLQLENRKLVKALTRLKEELMKTAVAQKTYGTEAIRRDMENGQKEVEPAKPHASKLELEYLDVRRKLELKQIRLEQVLQQLSSLSAENKRLKSEVDLSKSSPTEAHIAKKKKNERISHITDTDSEDHKKAGGFGKWTEYKKWQSLYENVKIKLGAKIQEIAKLKKTEERLRNRITRLEQQINFMESERSAEAISALQDVSKPLLKAQDELASNVAFGDVGTSIRKQKTQSHVTLIRATAEEAEKMVETLENKVAELFKVIDSKNKSEEQHLEKIRLLEKQLHESQERGHRLQESLQASTLALKDRLTDKGLADGRKVHQEFNNKPVENEHNWNYLKQKITVTRSIDGSEFQNQVSVSTQREVFYPWLLTKDSPSPINKVIRENNILRERLKRAQMELEDAYKEIEYNKANQSFPCMDEWQKATDHLCRKQDASRMVKTDQVERNRVNVLQEILKQEIEKCHKLKIENDRLNRKIEALDGALRCESHMENHVFQNVKMMNFELLEEIDDLKFELDVYCRKIKPALLGNNGSLDVARVKERAKIYDRVLRENVELKLELSLLRSRV</sequence>
<keyword evidence="7" id="KW-0966">Cell projection</keyword>
<feature type="region of interest" description="Disordered" evidence="9">
    <location>
        <begin position="1339"/>
        <end position="1426"/>
    </location>
</feature>
<evidence type="ECO:0000256" key="1">
    <source>
        <dbReference type="ARBA" id="ARBA00004120"/>
    </source>
</evidence>
<evidence type="ECO:0000256" key="3">
    <source>
        <dbReference type="ARBA" id="ARBA00022490"/>
    </source>
</evidence>
<feature type="coiled-coil region" evidence="8">
    <location>
        <begin position="1830"/>
        <end position="1864"/>
    </location>
</feature>
<name>A0A5S6QA90_TRIMR</name>
<feature type="compositionally biased region" description="Acidic residues" evidence="9">
    <location>
        <begin position="1360"/>
        <end position="1381"/>
    </location>
</feature>
<comment type="subcellular location">
    <subcellularLocation>
        <location evidence="1">Cytoplasm</location>
        <location evidence="1">Cytoskeleton</location>
        <location evidence="1">Cilium basal body</location>
    </subcellularLocation>
    <subcellularLocation>
        <location evidence="2">Cytoplasm</location>
        <location evidence="2">Cytoskeleton</location>
        <location evidence="2">Microtubule organizing center</location>
        <location evidence="2">Centrosome</location>
    </subcellularLocation>
</comment>
<feature type="coiled-coil region" evidence="8">
    <location>
        <begin position="959"/>
        <end position="1011"/>
    </location>
</feature>
<dbReference type="GO" id="GO:0097711">
    <property type="term" value="P:ciliary basal body-plasma membrane docking"/>
    <property type="evidence" value="ECO:0007669"/>
    <property type="project" value="TreeGrafter"/>
</dbReference>
<evidence type="ECO:0000256" key="2">
    <source>
        <dbReference type="ARBA" id="ARBA00004300"/>
    </source>
</evidence>
<organism evidence="10 11">
    <name type="scientific">Trichuris muris</name>
    <name type="common">Mouse whipworm</name>
    <dbReference type="NCBI Taxonomy" id="70415"/>
    <lineage>
        <taxon>Eukaryota</taxon>
        <taxon>Metazoa</taxon>
        <taxon>Ecdysozoa</taxon>
        <taxon>Nematoda</taxon>
        <taxon>Enoplea</taxon>
        <taxon>Dorylaimia</taxon>
        <taxon>Trichinellida</taxon>
        <taxon>Trichuridae</taxon>
        <taxon>Trichuris</taxon>
    </lineage>
</organism>
<evidence type="ECO:0000256" key="5">
    <source>
        <dbReference type="ARBA" id="ARBA00023054"/>
    </source>
</evidence>
<evidence type="ECO:0000313" key="11">
    <source>
        <dbReference type="WBParaSite" id="TMUE_1000004236.1"/>
    </source>
</evidence>
<keyword evidence="6" id="KW-0206">Cytoskeleton</keyword>
<feature type="coiled-coil region" evidence="8">
    <location>
        <begin position="1686"/>
        <end position="1748"/>
    </location>
</feature>
<feature type="compositionally biased region" description="Polar residues" evidence="9">
    <location>
        <begin position="1387"/>
        <end position="1406"/>
    </location>
</feature>
<dbReference type="PANTHER" id="PTHR18879:SF20">
    <property type="entry name" value="CENTROSOMAL PROTEIN OF 290 KDA"/>
    <property type="match status" value="1"/>
</dbReference>
<evidence type="ECO:0000313" key="10">
    <source>
        <dbReference type="Proteomes" id="UP000046395"/>
    </source>
</evidence>
<evidence type="ECO:0000256" key="4">
    <source>
        <dbReference type="ARBA" id="ARBA00022794"/>
    </source>
</evidence>
<dbReference type="WBParaSite" id="TMUE_1000004236.1">
    <property type="protein sequence ID" value="TMUE_1000004236.1"/>
    <property type="gene ID" value="WBGene00302515"/>
</dbReference>
<feature type="coiled-coil region" evidence="8">
    <location>
        <begin position="104"/>
        <end position="323"/>
    </location>
</feature>
<keyword evidence="4" id="KW-0970">Cilium biogenesis/degradation</keyword>
<feature type="coiled-coil region" evidence="8">
    <location>
        <begin position="1521"/>
        <end position="1548"/>
    </location>
</feature>
<dbReference type="GO" id="GO:0035869">
    <property type="term" value="C:ciliary transition zone"/>
    <property type="evidence" value="ECO:0007669"/>
    <property type="project" value="TreeGrafter"/>
</dbReference>
<feature type="region of interest" description="Disordered" evidence="9">
    <location>
        <begin position="1549"/>
        <end position="1568"/>
    </location>
</feature>
<feature type="compositionally biased region" description="Basic and acidic residues" evidence="9">
    <location>
        <begin position="535"/>
        <end position="550"/>
    </location>
</feature>
<dbReference type="InterPro" id="IPR026201">
    <property type="entry name" value="Cep290"/>
</dbReference>
<reference evidence="11" key="1">
    <citation type="submission" date="2019-12" db="UniProtKB">
        <authorList>
            <consortium name="WormBaseParasite"/>
        </authorList>
    </citation>
    <scope>IDENTIFICATION</scope>
</reference>
<dbReference type="GO" id="GO:1905515">
    <property type="term" value="P:non-motile cilium assembly"/>
    <property type="evidence" value="ECO:0007669"/>
    <property type="project" value="TreeGrafter"/>
</dbReference>
<protein>
    <submittedName>
        <fullName evidence="11">Centrosomal protein of 290kDa coiled-coil region domain-containing protein</fullName>
    </submittedName>
</protein>